<dbReference type="OrthoDB" id="9807414at2"/>
<keyword evidence="3" id="KW-1185">Reference proteome</keyword>
<dbReference type="RefSeq" id="WP_141150584.1">
    <property type="nucleotide sequence ID" value="NZ_VHLG01000014.1"/>
</dbReference>
<evidence type="ECO:0000259" key="1">
    <source>
        <dbReference type="Pfam" id="PF13524"/>
    </source>
</evidence>
<dbReference type="InterPro" id="IPR055259">
    <property type="entry name" value="YkvP/CgeB_Glyco_trans-like"/>
</dbReference>
<sequence length="345" mass="38862">MRVLIVGYFDRKHLFRNYYSVDSKLANGFIRAGHNALCFSDRDHAREATPFNTQKLGKTKMRDKLVEAAGHYRPHLIVFGHCDLIDGATYQRLRDRLAGVRMAAFNLDPIFRPKTMGDFAERAAHMDAAFITTADRKALAELGLPKGRTFFMPNPADSGIETARVFDIPREDLKFDGQFLGTGIEKREEQLDHIIAHLSKDYRFNAGGRSFNSERLTSTPFLDALAEGAVSPNLPLDDTDPAKTPYLYSSDRLGQLLGQGITTLTFAASRHSDLYEDGVMEYKDRDHLVALMEELRHDDVKRRLIGEKGYRIALERTSSTKVAEYILDATFGNDTSGYAWNTSPV</sequence>
<reference evidence="2 3" key="1">
    <citation type="submission" date="2019-06" db="EMBL/GenBank/DDBJ databases">
        <authorList>
            <person name="Li M."/>
        </authorList>
    </citation>
    <scope>NUCLEOTIDE SEQUENCE [LARGE SCALE GENOMIC DNA]</scope>
    <source>
        <strain evidence="2 3">BGMRC2036</strain>
    </source>
</reference>
<evidence type="ECO:0000313" key="2">
    <source>
        <dbReference type="EMBL" id="TPW28088.1"/>
    </source>
</evidence>
<dbReference type="EMBL" id="VHLG01000014">
    <property type="protein sequence ID" value="TPW28088.1"/>
    <property type="molecule type" value="Genomic_DNA"/>
</dbReference>
<dbReference type="GO" id="GO:0016740">
    <property type="term" value="F:transferase activity"/>
    <property type="evidence" value="ECO:0007669"/>
    <property type="project" value="UniProtKB-KW"/>
</dbReference>
<accession>A0A506U3R1</accession>
<dbReference type="Proteomes" id="UP000318801">
    <property type="component" value="Unassembled WGS sequence"/>
</dbReference>
<gene>
    <name evidence="2" type="ORF">FJU08_18785</name>
</gene>
<protein>
    <submittedName>
        <fullName evidence="2">Glycosyltransferase family 1 protein</fullName>
    </submittedName>
</protein>
<evidence type="ECO:0000313" key="3">
    <source>
        <dbReference type="Proteomes" id="UP000318801"/>
    </source>
</evidence>
<feature type="domain" description="Spore protein YkvP/CgeB glycosyl transferase-like" evidence="1">
    <location>
        <begin position="198"/>
        <end position="328"/>
    </location>
</feature>
<comment type="caution">
    <text evidence="2">The sequence shown here is derived from an EMBL/GenBank/DDBJ whole genome shotgun (WGS) entry which is preliminary data.</text>
</comment>
<name>A0A506U3R1_9HYPH</name>
<dbReference type="AlphaFoldDB" id="A0A506U3R1"/>
<organism evidence="2 3">
    <name type="scientific">Martelella alba</name>
    <dbReference type="NCBI Taxonomy" id="2590451"/>
    <lineage>
        <taxon>Bacteria</taxon>
        <taxon>Pseudomonadati</taxon>
        <taxon>Pseudomonadota</taxon>
        <taxon>Alphaproteobacteria</taxon>
        <taxon>Hyphomicrobiales</taxon>
        <taxon>Aurantimonadaceae</taxon>
        <taxon>Martelella</taxon>
    </lineage>
</organism>
<dbReference type="Pfam" id="PF13524">
    <property type="entry name" value="Glyco_trans_1_2"/>
    <property type="match status" value="1"/>
</dbReference>
<proteinExistence type="predicted"/>
<keyword evidence="2" id="KW-0808">Transferase</keyword>